<dbReference type="InterPro" id="IPR001394">
    <property type="entry name" value="Peptidase_C19_UCH"/>
</dbReference>
<dbReference type="STRING" id="283909.R7U8Z1"/>
<reference evidence="11" key="3">
    <citation type="submission" date="2015-06" db="UniProtKB">
        <authorList>
            <consortium name="EnsemblMetazoa"/>
        </authorList>
    </citation>
    <scope>IDENTIFICATION</scope>
</reference>
<dbReference type="SMART" id="SM00290">
    <property type="entry name" value="ZnF_UBP"/>
    <property type="match status" value="1"/>
</dbReference>
<evidence type="ECO:0000256" key="7">
    <source>
        <dbReference type="SAM" id="MobiDB-lite"/>
    </source>
</evidence>
<dbReference type="EMBL" id="KB303858">
    <property type="protein sequence ID" value="ELU02606.1"/>
    <property type="molecule type" value="Genomic_DNA"/>
</dbReference>
<evidence type="ECO:0000256" key="2">
    <source>
        <dbReference type="ARBA" id="ARBA00022723"/>
    </source>
</evidence>
<dbReference type="Gene3D" id="3.90.70.10">
    <property type="entry name" value="Cysteine proteinases"/>
    <property type="match status" value="1"/>
</dbReference>
<evidence type="ECO:0000256" key="4">
    <source>
        <dbReference type="ARBA" id="ARBA00022833"/>
    </source>
</evidence>
<dbReference type="OMA" id="KYWVKYL"/>
<reference evidence="12" key="1">
    <citation type="submission" date="2012-12" db="EMBL/GenBank/DDBJ databases">
        <authorList>
            <person name="Hellsten U."/>
            <person name="Grimwood J."/>
            <person name="Chapman J.A."/>
            <person name="Shapiro H."/>
            <person name="Aerts A."/>
            <person name="Otillar R.P."/>
            <person name="Terry A.Y."/>
            <person name="Boore J.L."/>
            <person name="Simakov O."/>
            <person name="Marletaz F."/>
            <person name="Cho S.-J."/>
            <person name="Edsinger-Gonzales E."/>
            <person name="Havlak P."/>
            <person name="Kuo D.-H."/>
            <person name="Larsson T."/>
            <person name="Lv J."/>
            <person name="Arendt D."/>
            <person name="Savage R."/>
            <person name="Osoegawa K."/>
            <person name="de Jong P."/>
            <person name="Lindberg D.R."/>
            <person name="Seaver E.C."/>
            <person name="Weisblat D.A."/>
            <person name="Putnam N.H."/>
            <person name="Grigoriev I.V."/>
            <person name="Rokhsar D.S."/>
        </authorList>
    </citation>
    <scope>NUCLEOTIDE SEQUENCE</scope>
    <source>
        <strain evidence="12">I ESC-2004</strain>
    </source>
</reference>
<dbReference type="AlphaFoldDB" id="R7U8Z1"/>
<comment type="similarity">
    <text evidence="6">Belongs to the peptidase C19 family.</text>
</comment>
<feature type="domain" description="USP" evidence="8">
    <location>
        <begin position="152"/>
        <end position="500"/>
    </location>
</feature>
<keyword evidence="6" id="KW-0378">Hydrolase</keyword>
<sequence>MECCHLIENVQALSVSTVLEKTASPQNWCCSVCKTNKSLWLCLCCGLVSCGRYIAGHAKSHHKEKEPLHSVCLDCHNMAIFCYICDEFVINDTPNGDIEKIRSRLQDISASAENQTKENRQLRRRCSSDSTSTENSRKRQKKTDDKKRLRRSGLRNLGNTCFMNAVLQSLSNIQTFCGYIQQLPSLEQKMSKKKITTRSCTEGNDVFVVEELRKTLVALWQGSKAAISPESLFSVIWKVVPRFRGYQQQDAHEFMRYLLDRLHTELMTLIPYNATVRPNSPYVGSPLGKSSVVTAIFGGILQSEVNCLICGMESKKHDPFLDISLDIPSKFTCKTPNPKNGEIVCDLSDCLSSFTDVEELEDTELYMCANCKCRQRSTKKFWIRRLPNVLCLHLKRFRWSTYLRVKVDTHINFPLRGLEMNHFMLDNLHETRNSSASGSQSKYDLAAVVVHHGSGAGSGHYTSYAVHEGGWYHFNDSSVTQCDEETVAKCKAYILFYVRRDIKLPEYLSPATTSS</sequence>
<dbReference type="PROSITE" id="PS50235">
    <property type="entry name" value="USP_3"/>
    <property type="match status" value="1"/>
</dbReference>
<dbReference type="GO" id="GO:0008270">
    <property type="term" value="F:zinc ion binding"/>
    <property type="evidence" value="ECO:0007669"/>
    <property type="project" value="UniProtKB-KW"/>
</dbReference>
<dbReference type="PANTHER" id="PTHR21646">
    <property type="entry name" value="UBIQUITIN CARBOXYL-TERMINAL HYDROLASE"/>
    <property type="match status" value="1"/>
</dbReference>
<keyword evidence="4" id="KW-0862">Zinc</keyword>
<dbReference type="InterPro" id="IPR001607">
    <property type="entry name" value="Znf_UBP"/>
</dbReference>
<dbReference type="EnsemblMetazoa" id="CapteT165719">
    <property type="protein sequence ID" value="CapteP165719"/>
    <property type="gene ID" value="CapteG165719"/>
</dbReference>
<evidence type="ECO:0000259" key="9">
    <source>
        <dbReference type="PROSITE" id="PS50271"/>
    </source>
</evidence>
<proteinExistence type="inferred from homology"/>
<name>R7U8Z1_CAPTE</name>
<dbReference type="EMBL" id="AMQN01008733">
    <property type="status" value="NOT_ANNOTATED_CDS"/>
    <property type="molecule type" value="Genomic_DNA"/>
</dbReference>
<dbReference type="GO" id="GO:0004843">
    <property type="term" value="F:cysteine-type deubiquitinase activity"/>
    <property type="evidence" value="ECO:0007669"/>
    <property type="project" value="UniProtKB-UniRule"/>
</dbReference>
<dbReference type="InterPro" id="IPR028889">
    <property type="entry name" value="USP"/>
</dbReference>
<reference evidence="10 12" key="2">
    <citation type="journal article" date="2013" name="Nature">
        <title>Insights into bilaterian evolution from three spiralian genomes.</title>
        <authorList>
            <person name="Simakov O."/>
            <person name="Marletaz F."/>
            <person name="Cho S.J."/>
            <person name="Edsinger-Gonzales E."/>
            <person name="Havlak P."/>
            <person name="Hellsten U."/>
            <person name="Kuo D.H."/>
            <person name="Larsson T."/>
            <person name="Lv J."/>
            <person name="Arendt D."/>
            <person name="Savage R."/>
            <person name="Osoegawa K."/>
            <person name="de Jong P."/>
            <person name="Grimwood J."/>
            <person name="Chapman J.A."/>
            <person name="Shapiro H."/>
            <person name="Aerts A."/>
            <person name="Otillar R.P."/>
            <person name="Terry A.Y."/>
            <person name="Boore J.L."/>
            <person name="Grigoriev I.V."/>
            <person name="Lindberg D.R."/>
            <person name="Seaver E.C."/>
            <person name="Weisblat D.A."/>
            <person name="Putnam N.H."/>
            <person name="Rokhsar D.S."/>
        </authorList>
    </citation>
    <scope>NUCLEOTIDE SEQUENCE</scope>
    <source>
        <strain evidence="10 12">I ESC-2004</strain>
    </source>
</reference>
<organism evidence="10">
    <name type="scientific">Capitella teleta</name>
    <name type="common">Polychaete worm</name>
    <dbReference type="NCBI Taxonomy" id="283909"/>
    <lineage>
        <taxon>Eukaryota</taxon>
        <taxon>Metazoa</taxon>
        <taxon>Spiralia</taxon>
        <taxon>Lophotrochozoa</taxon>
        <taxon>Annelida</taxon>
        <taxon>Polychaeta</taxon>
        <taxon>Sedentaria</taxon>
        <taxon>Scolecida</taxon>
        <taxon>Capitellidae</taxon>
        <taxon>Capitella</taxon>
    </lineage>
</organism>
<dbReference type="InterPro" id="IPR018200">
    <property type="entry name" value="USP_CS"/>
</dbReference>
<keyword evidence="6" id="KW-0788">Thiol protease</keyword>
<dbReference type="OrthoDB" id="21192at2759"/>
<accession>R7U8Z1</accession>
<comment type="catalytic activity">
    <reaction evidence="1 6">
        <text>Thiol-dependent hydrolysis of ester, thioester, amide, peptide and isopeptide bonds formed by the C-terminal Gly of ubiquitin (a 76-residue protein attached to proteins as an intracellular targeting signal).</text>
        <dbReference type="EC" id="3.4.19.12"/>
    </reaction>
</comment>
<keyword evidence="2" id="KW-0479">Metal-binding</keyword>
<evidence type="ECO:0000313" key="12">
    <source>
        <dbReference type="Proteomes" id="UP000014760"/>
    </source>
</evidence>
<evidence type="ECO:0000313" key="10">
    <source>
        <dbReference type="EMBL" id="ELU02606.1"/>
    </source>
</evidence>
<feature type="region of interest" description="Disordered" evidence="7">
    <location>
        <begin position="109"/>
        <end position="148"/>
    </location>
</feature>
<dbReference type="GO" id="GO:0016579">
    <property type="term" value="P:protein deubiquitination"/>
    <property type="evidence" value="ECO:0007669"/>
    <property type="project" value="InterPro"/>
</dbReference>
<dbReference type="PROSITE" id="PS50271">
    <property type="entry name" value="ZF_UBP"/>
    <property type="match status" value="1"/>
</dbReference>
<dbReference type="SUPFAM" id="SSF54001">
    <property type="entry name" value="Cysteine proteinases"/>
    <property type="match status" value="1"/>
</dbReference>
<keyword evidence="3 5" id="KW-0863">Zinc-finger</keyword>
<evidence type="ECO:0000256" key="5">
    <source>
        <dbReference type="PROSITE-ProRule" id="PRU00502"/>
    </source>
</evidence>
<dbReference type="InterPro" id="IPR013083">
    <property type="entry name" value="Znf_RING/FYVE/PHD"/>
</dbReference>
<evidence type="ECO:0000256" key="3">
    <source>
        <dbReference type="ARBA" id="ARBA00022771"/>
    </source>
</evidence>
<dbReference type="Pfam" id="PF00443">
    <property type="entry name" value="UCH"/>
    <property type="match status" value="1"/>
</dbReference>
<dbReference type="InterPro" id="IPR050185">
    <property type="entry name" value="Ub_carboxyl-term_hydrolase"/>
</dbReference>
<evidence type="ECO:0000313" key="11">
    <source>
        <dbReference type="EnsemblMetazoa" id="CapteP165719"/>
    </source>
</evidence>
<dbReference type="PROSITE" id="PS00973">
    <property type="entry name" value="USP_2"/>
    <property type="match status" value="1"/>
</dbReference>
<dbReference type="Proteomes" id="UP000014760">
    <property type="component" value="Unassembled WGS sequence"/>
</dbReference>
<dbReference type="InterPro" id="IPR038765">
    <property type="entry name" value="Papain-like_cys_pep_sf"/>
</dbReference>
<dbReference type="PROSITE" id="PS00972">
    <property type="entry name" value="USP_1"/>
    <property type="match status" value="1"/>
</dbReference>
<evidence type="ECO:0000256" key="6">
    <source>
        <dbReference type="RuleBase" id="RU366025"/>
    </source>
</evidence>
<dbReference type="HOGENOM" id="CLU_008279_13_2_1"/>
<keyword evidence="6" id="KW-0833">Ubl conjugation pathway</keyword>
<dbReference type="Gene3D" id="3.30.40.10">
    <property type="entry name" value="Zinc/RING finger domain, C3HC4 (zinc finger)"/>
    <property type="match status" value="1"/>
</dbReference>
<dbReference type="EC" id="3.4.19.12" evidence="6"/>
<feature type="domain" description="UBP-type" evidence="9">
    <location>
        <begin position="1"/>
        <end position="112"/>
    </location>
</feature>
<dbReference type="PANTHER" id="PTHR21646:SF19">
    <property type="entry name" value="UBIQUITIN CARBOXYL-TERMINAL HYDROLASE 3"/>
    <property type="match status" value="1"/>
</dbReference>
<evidence type="ECO:0000259" key="8">
    <source>
        <dbReference type="PROSITE" id="PS50235"/>
    </source>
</evidence>
<dbReference type="Pfam" id="PF02148">
    <property type="entry name" value="zf-UBP"/>
    <property type="match status" value="1"/>
</dbReference>
<keyword evidence="6" id="KW-0645">Protease</keyword>
<dbReference type="GO" id="GO:0006508">
    <property type="term" value="P:proteolysis"/>
    <property type="evidence" value="ECO:0007669"/>
    <property type="project" value="UniProtKB-KW"/>
</dbReference>
<protein>
    <recommendedName>
        <fullName evidence="6">Ubiquitin carboxyl-terminal hydrolase</fullName>
        <ecNumber evidence="6">3.4.19.12</ecNumber>
    </recommendedName>
</protein>
<keyword evidence="12" id="KW-1185">Reference proteome</keyword>
<gene>
    <name evidence="10" type="ORF">CAPTEDRAFT_165719</name>
</gene>
<evidence type="ECO:0000256" key="1">
    <source>
        <dbReference type="ARBA" id="ARBA00000707"/>
    </source>
</evidence>
<dbReference type="SUPFAM" id="SSF57850">
    <property type="entry name" value="RING/U-box"/>
    <property type="match status" value="1"/>
</dbReference>